<keyword evidence="5" id="KW-0449">Lipoprotein</keyword>
<name>A0A6G3ZY33_9BACL</name>
<keyword evidence="4" id="KW-0564">Palmitate</keyword>
<evidence type="ECO:0000256" key="6">
    <source>
        <dbReference type="SAM" id="MobiDB-lite"/>
    </source>
</evidence>
<organism evidence="8">
    <name type="scientific">Paenibacillus sp. SYP-B3998</name>
    <dbReference type="NCBI Taxonomy" id="2678564"/>
    <lineage>
        <taxon>Bacteria</taxon>
        <taxon>Bacillati</taxon>
        <taxon>Bacillota</taxon>
        <taxon>Bacilli</taxon>
        <taxon>Bacillales</taxon>
        <taxon>Paenibacillaceae</taxon>
        <taxon>Paenibacillus</taxon>
    </lineage>
</organism>
<dbReference type="InterPro" id="IPR050490">
    <property type="entry name" value="Bact_solute-bd_prot1"/>
</dbReference>
<comment type="caution">
    <text evidence="8">The sequence shown here is derived from an EMBL/GenBank/DDBJ whole genome shotgun (WGS) entry which is preliminary data.</text>
</comment>
<evidence type="ECO:0000256" key="2">
    <source>
        <dbReference type="ARBA" id="ARBA00022729"/>
    </source>
</evidence>
<keyword evidence="2 7" id="KW-0732">Signal</keyword>
<feature type="compositionally biased region" description="Polar residues" evidence="6">
    <location>
        <begin position="29"/>
        <end position="44"/>
    </location>
</feature>
<evidence type="ECO:0000256" key="1">
    <source>
        <dbReference type="ARBA" id="ARBA00022475"/>
    </source>
</evidence>
<keyword evidence="1" id="KW-1003">Cell membrane</keyword>
<protein>
    <submittedName>
        <fullName evidence="8">Extracellular solute-binding protein</fullName>
    </submittedName>
</protein>
<evidence type="ECO:0000256" key="4">
    <source>
        <dbReference type="ARBA" id="ARBA00023139"/>
    </source>
</evidence>
<feature type="signal peptide" evidence="7">
    <location>
        <begin position="1"/>
        <end position="22"/>
    </location>
</feature>
<dbReference type="Pfam" id="PF01547">
    <property type="entry name" value="SBP_bac_1"/>
    <property type="match status" value="1"/>
</dbReference>
<dbReference type="EMBL" id="JAAIKC010000004">
    <property type="protein sequence ID" value="NEW07123.1"/>
    <property type="molecule type" value="Genomic_DNA"/>
</dbReference>
<evidence type="ECO:0000256" key="5">
    <source>
        <dbReference type="ARBA" id="ARBA00023288"/>
    </source>
</evidence>
<evidence type="ECO:0000313" key="8">
    <source>
        <dbReference type="EMBL" id="NEW07123.1"/>
    </source>
</evidence>
<accession>A0A6G3ZY33</accession>
<dbReference type="InterPro" id="IPR006059">
    <property type="entry name" value="SBP"/>
</dbReference>
<dbReference type="AlphaFoldDB" id="A0A6G3ZY33"/>
<evidence type="ECO:0000256" key="3">
    <source>
        <dbReference type="ARBA" id="ARBA00023136"/>
    </source>
</evidence>
<reference evidence="8" key="1">
    <citation type="submission" date="2020-02" db="EMBL/GenBank/DDBJ databases">
        <authorList>
            <person name="Shen X.-R."/>
            <person name="Zhang Y.-X."/>
        </authorList>
    </citation>
    <scope>NUCLEOTIDE SEQUENCE</scope>
    <source>
        <strain evidence="8">SYP-B3998</strain>
    </source>
</reference>
<dbReference type="PANTHER" id="PTHR43649">
    <property type="entry name" value="ARABINOSE-BINDING PROTEIN-RELATED"/>
    <property type="match status" value="1"/>
</dbReference>
<evidence type="ECO:0000256" key="7">
    <source>
        <dbReference type="SAM" id="SignalP"/>
    </source>
</evidence>
<keyword evidence="3" id="KW-0472">Membrane</keyword>
<dbReference type="RefSeq" id="WP_163947458.1">
    <property type="nucleotide sequence ID" value="NZ_JAAIKC010000004.1"/>
</dbReference>
<feature type="chain" id="PRO_5039151592" evidence="7">
    <location>
        <begin position="23"/>
        <end position="567"/>
    </location>
</feature>
<dbReference type="PROSITE" id="PS51257">
    <property type="entry name" value="PROKAR_LIPOPROTEIN"/>
    <property type="match status" value="1"/>
</dbReference>
<feature type="region of interest" description="Disordered" evidence="6">
    <location>
        <begin position="29"/>
        <end position="48"/>
    </location>
</feature>
<sequence>MKTKRRSVFVTMTMVLIGTALLGACTNEKNTPVQSSSDPTSSATVPRGKITATIYERGDVPKEEGTKAENRWTKWINQNGPVDVTFVSIPRWESGQKLNTLFASNSAPDLIAEYDSVLKNQLYAQKQLLPLDDYIDKYSTVYKETLAKYPKLRQLGLQDDGKLYGIGRVSEVIPQHLLYIRTDWLKKLNLQAPTTLDDFFAVTKAFAEKDPDGNNKKDTYGMNLSFVGGKIVDAMFGVTLDSYDKNPWILDSSGKLVFGWDRLKASLDFKKKLYDAGTIDKDYLTDGKGDKAKQDFINGKLGIWGTNSSDIVAFKALKKNNPKAEITTLPLPSTPFGQFSPLLSQPVQMISVVNAKAKDPAAIIKFIDFMNSNKASTVISLDRSGGLEGTHYKIGPSGCAEPMDLEKNKKELGYIGDFTVYTRATDPANKCSNTNLALHPIEPSSKTPELLADYELNKQFAAAYQAAFDAYTNKSRPMVGVVSGSYLPALPQDLALNQTNGYKSILDILSKSAIGGNGFSSEKALKDSHAAWETSNGTKVEEWMADWFSKNKDKVLLTKDYYDFMNK</sequence>
<dbReference type="PANTHER" id="PTHR43649:SF33">
    <property type="entry name" value="POLYGALACTURONAN_RHAMNOGALACTURONAN-BINDING PROTEIN YTCQ"/>
    <property type="match status" value="1"/>
</dbReference>
<dbReference type="Gene3D" id="3.40.190.10">
    <property type="entry name" value="Periplasmic binding protein-like II"/>
    <property type="match status" value="2"/>
</dbReference>
<proteinExistence type="predicted"/>
<dbReference type="SUPFAM" id="SSF53850">
    <property type="entry name" value="Periplasmic binding protein-like II"/>
    <property type="match status" value="1"/>
</dbReference>
<gene>
    <name evidence="8" type="ORF">GK047_14035</name>
</gene>